<evidence type="ECO:0000313" key="1">
    <source>
        <dbReference type="EMBL" id="VCW70688.1"/>
    </source>
</evidence>
<dbReference type="EMBL" id="CYRY02006221">
    <property type="protein sequence ID" value="VCW70688.1"/>
    <property type="molecule type" value="Genomic_DNA"/>
</dbReference>
<proteinExistence type="predicted"/>
<dbReference type="Proteomes" id="UP000269945">
    <property type="component" value="Unassembled WGS sequence"/>
</dbReference>
<dbReference type="AlphaFoldDB" id="A0A9X9LKX9"/>
<gene>
    <name evidence="1" type="ORF">BN2614_LOCUS2</name>
</gene>
<accession>A0A9X9LKX9</accession>
<feature type="non-terminal residue" evidence="1">
    <location>
        <position position="89"/>
    </location>
</feature>
<name>A0A9X9LKX9_GULGU</name>
<comment type="caution">
    <text evidence="1">The sequence shown here is derived from an EMBL/GenBank/DDBJ whole genome shotgun (WGS) entry which is preliminary data.</text>
</comment>
<protein>
    <submittedName>
        <fullName evidence="1">Uncharacterized protein</fullName>
    </submittedName>
</protein>
<reference evidence="1 2" key="1">
    <citation type="submission" date="2018-10" db="EMBL/GenBank/DDBJ databases">
        <authorList>
            <person name="Ekblom R."/>
            <person name="Jareborg N."/>
        </authorList>
    </citation>
    <scope>NUCLEOTIDE SEQUENCE [LARGE SCALE GENOMIC DNA]</scope>
    <source>
        <tissue evidence="1">Muscle</tissue>
    </source>
</reference>
<sequence>MKMQVPDPNRPVRLMNTTSPRLGILPGRCLDTISNPQSLSAMVKGKHQRPAGPWGASLCPCLPGQQTDTTSMAAGCSFEQSHTGYPVCP</sequence>
<keyword evidence="2" id="KW-1185">Reference proteome</keyword>
<organism evidence="1 2">
    <name type="scientific">Gulo gulo</name>
    <name type="common">Wolverine</name>
    <name type="synonym">Gluton</name>
    <dbReference type="NCBI Taxonomy" id="48420"/>
    <lineage>
        <taxon>Eukaryota</taxon>
        <taxon>Metazoa</taxon>
        <taxon>Chordata</taxon>
        <taxon>Craniata</taxon>
        <taxon>Vertebrata</taxon>
        <taxon>Euteleostomi</taxon>
        <taxon>Mammalia</taxon>
        <taxon>Eutheria</taxon>
        <taxon>Laurasiatheria</taxon>
        <taxon>Carnivora</taxon>
        <taxon>Caniformia</taxon>
        <taxon>Musteloidea</taxon>
        <taxon>Mustelidae</taxon>
        <taxon>Guloninae</taxon>
        <taxon>Gulo</taxon>
    </lineage>
</organism>
<evidence type="ECO:0000313" key="2">
    <source>
        <dbReference type="Proteomes" id="UP000269945"/>
    </source>
</evidence>